<comment type="caution">
    <text evidence="7">The sequence shown here is derived from an EMBL/GenBank/DDBJ whole genome shotgun (WGS) entry which is preliminary data.</text>
</comment>
<dbReference type="CDD" id="cd16448">
    <property type="entry name" value="RING-H2"/>
    <property type="match status" value="1"/>
</dbReference>
<keyword evidence="2 4" id="KW-0863">Zinc-finger</keyword>
<sequence>MAHPGFAFAFVVGAGLAAILYYIFNDNNGHYNGAHSNNDSWDSSNKRSRAGRRNSDPSFFENDCTICLMELAGASITKISPCGHSFHKKCIQNWQLQTDMAGHDFCPICRTKIRSGN</sequence>
<keyword evidence="5" id="KW-1133">Transmembrane helix</keyword>
<dbReference type="GO" id="GO:0008270">
    <property type="term" value="F:zinc ion binding"/>
    <property type="evidence" value="ECO:0007669"/>
    <property type="project" value="UniProtKB-KW"/>
</dbReference>
<evidence type="ECO:0000256" key="3">
    <source>
        <dbReference type="ARBA" id="ARBA00022833"/>
    </source>
</evidence>
<keyword evidence="3" id="KW-0862">Zinc</keyword>
<evidence type="ECO:0000256" key="2">
    <source>
        <dbReference type="ARBA" id="ARBA00022771"/>
    </source>
</evidence>
<accession>A0AA39L307</accession>
<evidence type="ECO:0000256" key="5">
    <source>
        <dbReference type="SAM" id="Phobius"/>
    </source>
</evidence>
<dbReference type="Proteomes" id="UP001168972">
    <property type="component" value="Unassembled WGS sequence"/>
</dbReference>
<evidence type="ECO:0000313" key="8">
    <source>
        <dbReference type="Proteomes" id="UP001168972"/>
    </source>
</evidence>
<evidence type="ECO:0000259" key="6">
    <source>
        <dbReference type="PROSITE" id="PS50089"/>
    </source>
</evidence>
<evidence type="ECO:0000313" key="7">
    <source>
        <dbReference type="EMBL" id="KAK0183057.1"/>
    </source>
</evidence>
<name>A0AA39L307_MICHY</name>
<organism evidence="7 8">
    <name type="scientific">Microctonus hyperodae</name>
    <name type="common">Parasitoid wasp</name>
    <dbReference type="NCBI Taxonomy" id="165561"/>
    <lineage>
        <taxon>Eukaryota</taxon>
        <taxon>Metazoa</taxon>
        <taxon>Ecdysozoa</taxon>
        <taxon>Arthropoda</taxon>
        <taxon>Hexapoda</taxon>
        <taxon>Insecta</taxon>
        <taxon>Pterygota</taxon>
        <taxon>Neoptera</taxon>
        <taxon>Endopterygota</taxon>
        <taxon>Hymenoptera</taxon>
        <taxon>Apocrita</taxon>
        <taxon>Ichneumonoidea</taxon>
        <taxon>Braconidae</taxon>
        <taxon>Euphorinae</taxon>
        <taxon>Microctonus</taxon>
    </lineage>
</organism>
<dbReference type="SMART" id="SM00184">
    <property type="entry name" value="RING"/>
    <property type="match status" value="1"/>
</dbReference>
<dbReference type="PROSITE" id="PS50089">
    <property type="entry name" value="ZF_RING_2"/>
    <property type="match status" value="1"/>
</dbReference>
<gene>
    <name evidence="7" type="ORF">PV327_001134</name>
</gene>
<dbReference type="AlphaFoldDB" id="A0AA39L307"/>
<dbReference type="EMBL" id="JAQQBR010000001">
    <property type="protein sequence ID" value="KAK0183057.1"/>
    <property type="molecule type" value="Genomic_DNA"/>
</dbReference>
<dbReference type="Pfam" id="PF13639">
    <property type="entry name" value="zf-RING_2"/>
    <property type="match status" value="1"/>
</dbReference>
<proteinExistence type="predicted"/>
<protein>
    <recommendedName>
        <fullName evidence="6">RING-type domain-containing protein</fullName>
    </recommendedName>
</protein>
<evidence type="ECO:0000256" key="1">
    <source>
        <dbReference type="ARBA" id="ARBA00022723"/>
    </source>
</evidence>
<dbReference type="Gene3D" id="3.30.40.10">
    <property type="entry name" value="Zinc/RING finger domain, C3HC4 (zinc finger)"/>
    <property type="match status" value="1"/>
</dbReference>
<dbReference type="PANTHER" id="PTHR45969:SF69">
    <property type="entry name" value="FINGER DOMAIN PROTEIN, PUTATIVE (AFU_ORTHOLOGUE AFUA_3G12190)-RELATED"/>
    <property type="match status" value="1"/>
</dbReference>
<dbReference type="InterPro" id="IPR013083">
    <property type="entry name" value="Znf_RING/FYVE/PHD"/>
</dbReference>
<evidence type="ECO:0000256" key="4">
    <source>
        <dbReference type="PROSITE-ProRule" id="PRU00175"/>
    </source>
</evidence>
<keyword evidence="8" id="KW-1185">Reference proteome</keyword>
<dbReference type="SUPFAM" id="SSF57850">
    <property type="entry name" value="RING/U-box"/>
    <property type="match status" value="1"/>
</dbReference>
<feature type="transmembrane region" description="Helical" evidence="5">
    <location>
        <begin position="6"/>
        <end position="24"/>
    </location>
</feature>
<dbReference type="InterPro" id="IPR001841">
    <property type="entry name" value="Znf_RING"/>
</dbReference>
<keyword evidence="5" id="KW-0812">Transmembrane</keyword>
<reference evidence="7" key="1">
    <citation type="journal article" date="2023" name="bioRxiv">
        <title>Scaffold-level genome assemblies of two parasitoid biocontrol wasps reveal the parthenogenesis mechanism and an associated novel virus.</title>
        <authorList>
            <person name="Inwood S."/>
            <person name="Skelly J."/>
            <person name="Guhlin J."/>
            <person name="Harrop T."/>
            <person name="Goldson S."/>
            <person name="Dearden P."/>
        </authorList>
    </citation>
    <scope>NUCLEOTIDE SEQUENCE</scope>
    <source>
        <strain evidence="7">Lincoln</strain>
        <tissue evidence="7">Whole body</tissue>
    </source>
</reference>
<dbReference type="GO" id="GO:0016567">
    <property type="term" value="P:protein ubiquitination"/>
    <property type="evidence" value="ECO:0007669"/>
    <property type="project" value="TreeGrafter"/>
</dbReference>
<keyword evidence="5" id="KW-0472">Membrane</keyword>
<keyword evidence="1" id="KW-0479">Metal-binding</keyword>
<reference evidence="7" key="2">
    <citation type="submission" date="2023-03" db="EMBL/GenBank/DDBJ databases">
        <authorList>
            <person name="Inwood S.N."/>
            <person name="Skelly J.G."/>
            <person name="Guhlin J."/>
            <person name="Harrop T.W.R."/>
            <person name="Goldson S.G."/>
            <person name="Dearden P.K."/>
        </authorList>
    </citation>
    <scope>NUCLEOTIDE SEQUENCE</scope>
    <source>
        <strain evidence="7">Lincoln</strain>
        <tissue evidence="7">Whole body</tissue>
    </source>
</reference>
<dbReference type="PANTHER" id="PTHR45969">
    <property type="entry name" value="RING ZINC FINGER PROTEIN-RELATED"/>
    <property type="match status" value="1"/>
</dbReference>
<dbReference type="GO" id="GO:0061630">
    <property type="term" value="F:ubiquitin protein ligase activity"/>
    <property type="evidence" value="ECO:0007669"/>
    <property type="project" value="TreeGrafter"/>
</dbReference>
<feature type="domain" description="RING-type" evidence="6">
    <location>
        <begin position="64"/>
        <end position="110"/>
    </location>
</feature>